<reference evidence="2 3" key="1">
    <citation type="submission" date="2014-04" db="EMBL/GenBank/DDBJ databases">
        <title>Evolutionary Origins and Diversification of the Mycorrhizal Mutualists.</title>
        <authorList>
            <consortium name="DOE Joint Genome Institute"/>
            <consortium name="Mycorrhizal Genomics Consortium"/>
            <person name="Kohler A."/>
            <person name="Kuo A."/>
            <person name="Nagy L.G."/>
            <person name="Floudas D."/>
            <person name="Copeland A."/>
            <person name="Barry K.W."/>
            <person name="Cichocki N."/>
            <person name="Veneault-Fourrey C."/>
            <person name="LaButti K."/>
            <person name="Lindquist E.A."/>
            <person name="Lipzen A."/>
            <person name="Lundell T."/>
            <person name="Morin E."/>
            <person name="Murat C."/>
            <person name="Riley R."/>
            <person name="Ohm R."/>
            <person name="Sun H."/>
            <person name="Tunlid A."/>
            <person name="Henrissat B."/>
            <person name="Grigoriev I.V."/>
            <person name="Hibbett D.S."/>
            <person name="Martin F."/>
        </authorList>
    </citation>
    <scope>NUCLEOTIDE SEQUENCE [LARGE SCALE GENOMIC DNA]</scope>
    <source>
        <strain evidence="2 3">Koide BX008</strain>
    </source>
</reference>
<organism evidence="2 3">
    <name type="scientific">Amanita muscaria (strain Koide BX008)</name>
    <dbReference type="NCBI Taxonomy" id="946122"/>
    <lineage>
        <taxon>Eukaryota</taxon>
        <taxon>Fungi</taxon>
        <taxon>Dikarya</taxon>
        <taxon>Basidiomycota</taxon>
        <taxon>Agaricomycotina</taxon>
        <taxon>Agaricomycetes</taxon>
        <taxon>Agaricomycetidae</taxon>
        <taxon>Agaricales</taxon>
        <taxon>Pluteineae</taxon>
        <taxon>Amanitaceae</taxon>
        <taxon>Amanita</taxon>
    </lineage>
</organism>
<sequence length="56" mass="6141">MSSVLLGLSEGPQTRCNNGHRPKTVLLRHMSFIAFTICVRTATEVPNLFEKPVDAG</sequence>
<proteinExistence type="predicted"/>
<dbReference type="Proteomes" id="UP000054549">
    <property type="component" value="Unassembled WGS sequence"/>
</dbReference>
<accession>A0A0C2TI96</accession>
<dbReference type="InParanoid" id="A0A0C2TI96"/>
<evidence type="ECO:0000313" key="2">
    <source>
        <dbReference type="EMBL" id="KIL66699.1"/>
    </source>
</evidence>
<name>A0A0C2TI96_AMAMK</name>
<dbReference type="EMBL" id="KN818235">
    <property type="protein sequence ID" value="KIL66699.1"/>
    <property type="molecule type" value="Genomic_DNA"/>
</dbReference>
<evidence type="ECO:0000256" key="1">
    <source>
        <dbReference type="SAM" id="MobiDB-lite"/>
    </source>
</evidence>
<dbReference type="AlphaFoldDB" id="A0A0C2TI96"/>
<protein>
    <submittedName>
        <fullName evidence="2">Uncharacterized protein</fullName>
    </submittedName>
</protein>
<feature type="region of interest" description="Disordered" evidence="1">
    <location>
        <begin position="1"/>
        <end position="20"/>
    </location>
</feature>
<gene>
    <name evidence="2" type="ORF">M378DRAFT_160717</name>
</gene>
<dbReference type="HOGENOM" id="CLU_3013683_0_0_1"/>
<keyword evidence="3" id="KW-1185">Reference proteome</keyword>
<evidence type="ECO:0000313" key="3">
    <source>
        <dbReference type="Proteomes" id="UP000054549"/>
    </source>
</evidence>